<feature type="domain" description="Transposase DDE" evidence="1">
    <location>
        <begin position="34"/>
        <end position="153"/>
    </location>
</feature>
<dbReference type="Proteomes" id="UP000178485">
    <property type="component" value="Chromosome i"/>
</dbReference>
<dbReference type="EMBL" id="LT608328">
    <property type="protein sequence ID" value="SCM59700.1"/>
    <property type="molecule type" value="Genomic_DNA"/>
</dbReference>
<dbReference type="KEGG" id="pmuc:ING2E5A_2905"/>
<evidence type="ECO:0000313" key="2">
    <source>
        <dbReference type="EMBL" id="SCM59700.1"/>
    </source>
</evidence>
<proteinExistence type="predicted"/>
<keyword evidence="3" id="KW-1185">Reference proteome</keyword>
<dbReference type="AlphaFoldDB" id="A0A1G4GAX7"/>
<evidence type="ECO:0000259" key="1">
    <source>
        <dbReference type="Pfam" id="PF13701"/>
    </source>
</evidence>
<dbReference type="RefSeq" id="WP_071137938.1">
    <property type="nucleotide sequence ID" value="NZ_LT608328.1"/>
</dbReference>
<reference evidence="2 3" key="1">
    <citation type="submission" date="2016-08" db="EMBL/GenBank/DDBJ databases">
        <authorList>
            <person name="Seilhamer J.J."/>
        </authorList>
    </citation>
    <scope>NUCLEOTIDE SEQUENCE [LARGE SCALE GENOMIC DNA]</scope>
    <source>
        <strain evidence="2">ING2-E5A</strain>
    </source>
</reference>
<dbReference type="Pfam" id="PF13701">
    <property type="entry name" value="DDE_Tnp_1_4"/>
    <property type="match status" value="1"/>
</dbReference>
<name>A0A1G4GAX7_9BACT</name>
<dbReference type="STRING" id="1642646.ING2E5A_2905"/>
<gene>
    <name evidence="2" type="ORF">ING2E5A_2905</name>
</gene>
<protein>
    <submittedName>
        <fullName evidence="2">Transposase IS4 family protein</fullName>
    </submittedName>
</protein>
<sequence length="157" mass="18677">MDIPPRNLANPPSVEVDYFGEKQFVPEYEYFCYCSNLKGLDALQLHTLYGSRSESENWIEQTKNSLCAGKTITRDFWVNDILWQLSSFAYSLSVLMRYRGDFWVWRQEHSTFREWFIRVPGKVVKSGRQVTVKMPKEYYRKAGWRDFEQRITTTMTG</sequence>
<evidence type="ECO:0000313" key="3">
    <source>
        <dbReference type="Proteomes" id="UP000178485"/>
    </source>
</evidence>
<dbReference type="InterPro" id="IPR025668">
    <property type="entry name" value="Tnp_DDE_dom"/>
</dbReference>
<organism evidence="2 3">
    <name type="scientific">Petrimonas mucosa</name>
    <dbReference type="NCBI Taxonomy" id="1642646"/>
    <lineage>
        <taxon>Bacteria</taxon>
        <taxon>Pseudomonadati</taxon>
        <taxon>Bacteroidota</taxon>
        <taxon>Bacteroidia</taxon>
        <taxon>Bacteroidales</taxon>
        <taxon>Dysgonomonadaceae</taxon>
        <taxon>Petrimonas</taxon>
    </lineage>
</organism>
<accession>A0A1G4GAX7</accession>